<reference evidence="7" key="2">
    <citation type="submission" date="2022-06" db="UniProtKB">
        <authorList>
            <consortium name="EnsemblMetazoa"/>
        </authorList>
    </citation>
    <scope>IDENTIFICATION</scope>
    <source>
        <strain evidence="7">PS312</strain>
    </source>
</reference>
<feature type="region of interest" description="Disordered" evidence="6">
    <location>
        <begin position="1"/>
        <end position="66"/>
    </location>
</feature>
<evidence type="ECO:0000313" key="7">
    <source>
        <dbReference type="EnsemblMetazoa" id="PPA00850.1"/>
    </source>
</evidence>
<gene>
    <name evidence="7" type="primary">WBGene00090404</name>
</gene>
<name>A0A2A6BR71_PRIPA</name>
<dbReference type="OrthoDB" id="5839926at2759"/>
<dbReference type="GO" id="GO:0005634">
    <property type="term" value="C:nucleus"/>
    <property type="evidence" value="ECO:0000318"/>
    <property type="project" value="GO_Central"/>
</dbReference>
<evidence type="ECO:0000256" key="1">
    <source>
        <dbReference type="ARBA" id="ARBA00004123"/>
    </source>
</evidence>
<dbReference type="PANTHER" id="PTHR46481">
    <property type="entry name" value="ZINC FINGER BED DOMAIN-CONTAINING PROTEIN 4"/>
    <property type="match status" value="1"/>
</dbReference>
<comment type="subcellular location">
    <subcellularLocation>
        <location evidence="1">Nucleus</location>
    </subcellularLocation>
</comment>
<evidence type="ECO:0000256" key="6">
    <source>
        <dbReference type="SAM" id="MobiDB-lite"/>
    </source>
</evidence>
<dbReference type="GO" id="GO:0005737">
    <property type="term" value="C:cytoplasm"/>
    <property type="evidence" value="ECO:0007669"/>
    <property type="project" value="EnsemblMetazoa"/>
</dbReference>
<dbReference type="SUPFAM" id="SSF53098">
    <property type="entry name" value="Ribonuclease H-like"/>
    <property type="match status" value="1"/>
</dbReference>
<dbReference type="GO" id="GO:1903355">
    <property type="term" value="P:negative regulation of distal tip cell migration"/>
    <property type="evidence" value="ECO:0007669"/>
    <property type="project" value="EnsemblMetazoa"/>
</dbReference>
<keyword evidence="2" id="KW-0479">Metal-binding</keyword>
<dbReference type="Proteomes" id="UP000005239">
    <property type="component" value="Unassembled WGS sequence"/>
</dbReference>
<keyword evidence="4" id="KW-0862">Zinc</keyword>
<evidence type="ECO:0000256" key="5">
    <source>
        <dbReference type="ARBA" id="ARBA00023242"/>
    </source>
</evidence>
<evidence type="ECO:0000256" key="2">
    <source>
        <dbReference type="ARBA" id="ARBA00022723"/>
    </source>
</evidence>
<evidence type="ECO:0000256" key="4">
    <source>
        <dbReference type="ARBA" id="ARBA00022833"/>
    </source>
</evidence>
<dbReference type="InterPro" id="IPR012337">
    <property type="entry name" value="RNaseH-like_sf"/>
</dbReference>
<dbReference type="GO" id="GO:0008270">
    <property type="term" value="F:zinc ion binding"/>
    <property type="evidence" value="ECO:0007669"/>
    <property type="project" value="UniProtKB-KW"/>
</dbReference>
<dbReference type="AlphaFoldDB" id="A0A2A6BR71"/>
<organism evidence="7 8">
    <name type="scientific">Pristionchus pacificus</name>
    <name type="common">Parasitic nematode worm</name>
    <dbReference type="NCBI Taxonomy" id="54126"/>
    <lineage>
        <taxon>Eukaryota</taxon>
        <taxon>Metazoa</taxon>
        <taxon>Ecdysozoa</taxon>
        <taxon>Nematoda</taxon>
        <taxon>Chromadorea</taxon>
        <taxon>Rhabditida</taxon>
        <taxon>Rhabditina</taxon>
        <taxon>Diplogasteromorpha</taxon>
        <taxon>Diplogasteroidea</taxon>
        <taxon>Neodiplogasteridae</taxon>
        <taxon>Pristionchus</taxon>
    </lineage>
</organism>
<proteinExistence type="predicted"/>
<dbReference type="EnsemblMetazoa" id="PPA00850.1">
    <property type="protein sequence ID" value="PPA00850.1"/>
    <property type="gene ID" value="WBGene00090404"/>
</dbReference>
<dbReference type="PANTHER" id="PTHR46481:SF10">
    <property type="entry name" value="ZINC FINGER BED DOMAIN-CONTAINING PROTEIN 39"/>
    <property type="match status" value="1"/>
</dbReference>
<dbReference type="GO" id="GO:0046983">
    <property type="term" value="F:protein dimerization activity"/>
    <property type="evidence" value="ECO:0007669"/>
    <property type="project" value="InterPro"/>
</dbReference>
<protein>
    <submittedName>
        <fullName evidence="7">Mig-39</fullName>
    </submittedName>
</protein>
<evidence type="ECO:0000256" key="3">
    <source>
        <dbReference type="ARBA" id="ARBA00022771"/>
    </source>
</evidence>
<reference evidence="8" key="1">
    <citation type="journal article" date="2008" name="Nat. Genet.">
        <title>The Pristionchus pacificus genome provides a unique perspective on nematode lifestyle and parasitism.</title>
        <authorList>
            <person name="Dieterich C."/>
            <person name="Clifton S.W."/>
            <person name="Schuster L.N."/>
            <person name="Chinwalla A."/>
            <person name="Delehaunty K."/>
            <person name="Dinkelacker I."/>
            <person name="Fulton L."/>
            <person name="Fulton R."/>
            <person name="Godfrey J."/>
            <person name="Minx P."/>
            <person name="Mitreva M."/>
            <person name="Roeseler W."/>
            <person name="Tian H."/>
            <person name="Witte H."/>
            <person name="Yang S.P."/>
            <person name="Wilson R.K."/>
            <person name="Sommer R.J."/>
        </authorList>
    </citation>
    <scope>NUCLEOTIDE SEQUENCE [LARGE SCALE GENOMIC DNA]</scope>
    <source>
        <strain evidence="8">PS312</strain>
    </source>
</reference>
<keyword evidence="8" id="KW-1185">Reference proteome</keyword>
<dbReference type="Pfam" id="PF05699">
    <property type="entry name" value="Dimer_Tnp_hAT"/>
    <property type="match status" value="1"/>
</dbReference>
<dbReference type="GO" id="GO:0006357">
    <property type="term" value="P:regulation of transcription by RNA polymerase II"/>
    <property type="evidence" value="ECO:0000318"/>
    <property type="project" value="GO_Central"/>
</dbReference>
<keyword evidence="5" id="KW-0539">Nucleus</keyword>
<dbReference type="InterPro" id="IPR052035">
    <property type="entry name" value="ZnF_BED_domain_contain"/>
</dbReference>
<sequence length="775" mass="85257">MSLAMEAPPEAKKLRVGAEFGEVDGPSNIAIDDSPDTGGAQDSPAGPSSARSSNGSTPPEDEINNELNPFQSNIFEMLSKNLFGGVFKMDQFAPLLLPDASSLLSTPPSSTPMAPPAPVVPGAVALANMPTAKLFDKNDWSWHRNPAASIRSGGTNKQTPVWKYFVYDKSDNLSRCIVDQCTYQLKGPHTSTLACHLKKHVTEYAEFTKLKVPAAAAAANPLFAHTLMQHGIAMGPNRELQFSKKWRKDERKQREMEHRLSLFISSARLPSSIVHDAAFRDLLEVAQPKFACPTDAAQIEQVLTAQQGRLQMAVRQAIHSVRRMSLMVDCIAVGERSYRLAVSASLPSPSGNREQLLLALRPIELDEDEQMGGGVVEGIVQQVMAEHGLSTDKITRVITNGVERDERSSIGGVKRLIAYRPRLLATFMTIIDTNERVQELKKRFCELIVTLVSQEGLMNALINTIGGPVHLPFNESFVAILEAVFRTRDQLVAVLNDANIEILSAEDWKLAELILAILSCLSNRVNPSQDSIDTVLPSLMQILGILNENEEVSSSIADEMRAEIESLCGSIASPDESVMESDFLVATALNPERILLLNEEQIGYAKRELERRVQERMARQEEAASRKRPFSCLDQLLHKVSNIQNDDLSSISSASSIYPAFAAKKEPAERNRFAEAIVQAYFDEVTQSDSFSSVSSFSNRHLPPAAFWHANTHRCPQLAEIALELLSIPASTPGIEGLFGAKASTFDPSSLLQLSDRLERDTLLRFNRALVHKGL</sequence>
<evidence type="ECO:0000313" key="8">
    <source>
        <dbReference type="Proteomes" id="UP000005239"/>
    </source>
</evidence>
<dbReference type="InterPro" id="IPR008906">
    <property type="entry name" value="HATC_C_dom"/>
</dbReference>
<accession>A0A2A6BR71</accession>
<keyword evidence="3" id="KW-0863">Zinc-finger</keyword>
<accession>A0A8R1U2T3</accession>